<gene>
    <name evidence="1" type="ORF">HCJ59_03685</name>
</gene>
<organism evidence="1 2">
    <name type="scientific">Listeria immobilis</name>
    <dbReference type="NCBI Taxonomy" id="2713502"/>
    <lineage>
        <taxon>Bacteria</taxon>
        <taxon>Bacillati</taxon>
        <taxon>Bacillota</taxon>
        <taxon>Bacilli</taxon>
        <taxon>Bacillales</taxon>
        <taxon>Listeriaceae</taxon>
        <taxon>Listeria</taxon>
    </lineage>
</organism>
<protein>
    <recommendedName>
        <fullName evidence="3">Phage protein</fullName>
    </recommendedName>
</protein>
<name>A0ABR6SU10_9LIST</name>
<keyword evidence="2" id="KW-1185">Reference proteome</keyword>
<comment type="caution">
    <text evidence="1">The sequence shown here is derived from an EMBL/GenBank/DDBJ whole genome shotgun (WGS) entry which is preliminary data.</text>
</comment>
<sequence>MTEYALYKGDDLLLIGTLTELADFKNVTRDTILFYMSSAYKKRVGDNGLCVIKIEDD</sequence>
<accession>A0ABR6SU10</accession>
<dbReference type="RefSeq" id="WP_185395518.1">
    <property type="nucleotide sequence ID" value="NZ_JAASTZ010000007.1"/>
</dbReference>
<proteinExistence type="predicted"/>
<dbReference type="Proteomes" id="UP000587800">
    <property type="component" value="Unassembled WGS sequence"/>
</dbReference>
<dbReference type="EMBL" id="JAASUB010000004">
    <property type="protein sequence ID" value="MBC1509016.1"/>
    <property type="molecule type" value="Genomic_DNA"/>
</dbReference>
<evidence type="ECO:0000313" key="2">
    <source>
        <dbReference type="Proteomes" id="UP000587800"/>
    </source>
</evidence>
<evidence type="ECO:0000313" key="1">
    <source>
        <dbReference type="EMBL" id="MBC1509016.1"/>
    </source>
</evidence>
<reference evidence="1 2" key="1">
    <citation type="submission" date="2020-03" db="EMBL/GenBank/DDBJ databases">
        <title>Soil Listeria distribution.</title>
        <authorList>
            <person name="Liao J."/>
            <person name="Wiedmann M."/>
        </authorList>
    </citation>
    <scope>NUCLEOTIDE SEQUENCE [LARGE SCALE GENOMIC DNA]</scope>
    <source>
        <strain evidence="1 2">FSL L7-1515</strain>
    </source>
</reference>
<evidence type="ECO:0008006" key="3">
    <source>
        <dbReference type="Google" id="ProtNLM"/>
    </source>
</evidence>